<keyword evidence="3" id="KW-0378">Hydrolase</keyword>
<dbReference type="Proteomes" id="UP000182054">
    <property type="component" value="Unassembled WGS sequence"/>
</dbReference>
<dbReference type="AlphaFoldDB" id="A0A1I0SMN3"/>
<dbReference type="RefSeq" id="WP_068365968.1">
    <property type="nucleotide sequence ID" value="NZ_FOJN01000001.1"/>
</dbReference>
<dbReference type="GO" id="GO:0005737">
    <property type="term" value="C:cytoplasm"/>
    <property type="evidence" value="ECO:0007669"/>
    <property type="project" value="TreeGrafter"/>
</dbReference>
<dbReference type="GO" id="GO:0016787">
    <property type="term" value="F:hydrolase activity"/>
    <property type="evidence" value="ECO:0007669"/>
    <property type="project" value="UniProtKB-KW"/>
</dbReference>
<accession>A0A1I0SMN3</accession>
<organism evidence="3 4">
    <name type="scientific">Rhodococcoides kroppenstedtii</name>
    <dbReference type="NCBI Taxonomy" id="293050"/>
    <lineage>
        <taxon>Bacteria</taxon>
        <taxon>Bacillati</taxon>
        <taxon>Actinomycetota</taxon>
        <taxon>Actinomycetes</taxon>
        <taxon>Mycobacteriales</taxon>
        <taxon>Nocardiaceae</taxon>
        <taxon>Rhodococcoides</taxon>
    </lineage>
</organism>
<dbReference type="Pfam" id="PF04909">
    <property type="entry name" value="Amidohydro_2"/>
    <property type="match status" value="1"/>
</dbReference>
<dbReference type="InterPro" id="IPR032465">
    <property type="entry name" value="ACMSD"/>
</dbReference>
<dbReference type="SUPFAM" id="SSF51556">
    <property type="entry name" value="Metallo-dependent hydrolases"/>
    <property type="match status" value="1"/>
</dbReference>
<reference evidence="3 4" key="1">
    <citation type="submission" date="2016-10" db="EMBL/GenBank/DDBJ databases">
        <authorList>
            <person name="de Groot N.N."/>
        </authorList>
    </citation>
    <scope>NUCLEOTIDE SEQUENCE [LARGE SCALE GENOMIC DNA]</scope>
    <source>
        <strain evidence="3 4">DSM 44908</strain>
    </source>
</reference>
<dbReference type="EMBL" id="FOJN01000001">
    <property type="protein sequence ID" value="SFA40016.1"/>
    <property type="molecule type" value="Genomic_DNA"/>
</dbReference>
<gene>
    <name evidence="3" type="ORF">SAMN05444374_101410</name>
</gene>
<dbReference type="InterPro" id="IPR006311">
    <property type="entry name" value="TAT_signal"/>
</dbReference>
<dbReference type="OrthoDB" id="149172at2"/>
<sequence>MTHDDSTSGRPSDALRIGRRRLVQAIAAGGALALSGGGTAGATPSGATGRRIDLHGHMIPPDYRAAVLRAGLLAPGGLPFPAWSPEGALDFMDRFGIAAQVLSVSDPGVRFASGGDAIRLARSCNDYAGDLQRRWPRRFGSFATVPLPDVAATLTEIAYALDVVGMDGVTLLSSYDGVYLGDPRFEPVMALLDARSATVFVHPGEMPAPSKPEVPLPDFLLEFPFDTTRTATSLILSGTLDRYPRIRFVLAHAGGCLPFLATRLSTPRTVVPDAVPSVSLLGIGEALRRFYYDTALSASASSMRSVLEVADVGQVVFGTDWPFSGATFAVAETADPAPGLSDVFDGPQRGLIENATPLSLVPRLAAAIG</sequence>
<protein>
    <submittedName>
        <fullName evidence="3">Predicted metal-dependent hydrolase, TIM-barrel fold</fullName>
    </submittedName>
</protein>
<evidence type="ECO:0000256" key="1">
    <source>
        <dbReference type="ARBA" id="ARBA00023239"/>
    </source>
</evidence>
<dbReference type="PROSITE" id="PS51318">
    <property type="entry name" value="TAT"/>
    <property type="match status" value="1"/>
</dbReference>
<feature type="domain" description="Amidohydrolase-related" evidence="2">
    <location>
        <begin position="52"/>
        <end position="325"/>
    </location>
</feature>
<evidence type="ECO:0000313" key="4">
    <source>
        <dbReference type="Proteomes" id="UP000182054"/>
    </source>
</evidence>
<proteinExistence type="predicted"/>
<evidence type="ECO:0000313" key="3">
    <source>
        <dbReference type="EMBL" id="SFA40016.1"/>
    </source>
</evidence>
<dbReference type="InterPro" id="IPR006680">
    <property type="entry name" value="Amidohydro-rel"/>
</dbReference>
<evidence type="ECO:0000259" key="2">
    <source>
        <dbReference type="Pfam" id="PF04909"/>
    </source>
</evidence>
<dbReference type="GO" id="GO:0019748">
    <property type="term" value="P:secondary metabolic process"/>
    <property type="evidence" value="ECO:0007669"/>
    <property type="project" value="TreeGrafter"/>
</dbReference>
<dbReference type="InterPro" id="IPR032466">
    <property type="entry name" value="Metal_Hydrolase"/>
</dbReference>
<keyword evidence="1" id="KW-0456">Lyase</keyword>
<dbReference type="PANTHER" id="PTHR21240:SF28">
    <property type="entry name" value="ISO-OROTATE DECARBOXYLASE (EUROFUNG)"/>
    <property type="match status" value="1"/>
</dbReference>
<dbReference type="PANTHER" id="PTHR21240">
    <property type="entry name" value="2-AMINO-3-CARBOXYLMUCONATE-6-SEMIALDEHYDE DECARBOXYLASE"/>
    <property type="match status" value="1"/>
</dbReference>
<dbReference type="GO" id="GO:0016831">
    <property type="term" value="F:carboxy-lyase activity"/>
    <property type="evidence" value="ECO:0007669"/>
    <property type="project" value="InterPro"/>
</dbReference>
<name>A0A1I0SMN3_9NOCA</name>
<dbReference type="Gene3D" id="3.20.20.140">
    <property type="entry name" value="Metal-dependent hydrolases"/>
    <property type="match status" value="1"/>
</dbReference>
<dbReference type="GeneID" id="85484465"/>